<gene>
    <name evidence="4" type="ORF">SI7747_09012541</name>
    <name evidence="5" type="ORF">SI8410_09013598</name>
</gene>
<keyword evidence="2" id="KW-0812">Transmembrane</keyword>
<organism evidence="4">
    <name type="scientific">Spirodela intermedia</name>
    <name type="common">Intermediate duckweed</name>
    <dbReference type="NCBI Taxonomy" id="51605"/>
    <lineage>
        <taxon>Eukaryota</taxon>
        <taxon>Viridiplantae</taxon>
        <taxon>Streptophyta</taxon>
        <taxon>Embryophyta</taxon>
        <taxon>Tracheophyta</taxon>
        <taxon>Spermatophyta</taxon>
        <taxon>Magnoliopsida</taxon>
        <taxon>Liliopsida</taxon>
        <taxon>Araceae</taxon>
        <taxon>Lemnoideae</taxon>
        <taxon>Spirodela</taxon>
    </lineage>
</organism>
<keyword evidence="6" id="KW-1185">Reference proteome</keyword>
<feature type="region of interest" description="Disordered" evidence="1">
    <location>
        <begin position="119"/>
        <end position="140"/>
    </location>
</feature>
<dbReference type="Pfam" id="PF14364">
    <property type="entry name" value="DUF4408"/>
    <property type="match status" value="1"/>
</dbReference>
<protein>
    <recommendedName>
        <fullName evidence="3">DUF4408 domain-containing protein</fullName>
    </recommendedName>
</protein>
<evidence type="ECO:0000259" key="3">
    <source>
        <dbReference type="Pfam" id="PF14364"/>
    </source>
</evidence>
<dbReference type="EMBL" id="LR746272">
    <property type="protein sequence ID" value="CAA7402920.1"/>
    <property type="molecule type" value="Genomic_DNA"/>
</dbReference>
<evidence type="ECO:0000256" key="2">
    <source>
        <dbReference type="SAM" id="Phobius"/>
    </source>
</evidence>
<accession>A0A7I8J9M4</accession>
<keyword evidence="2" id="KW-1133">Transmembrane helix</keyword>
<feature type="region of interest" description="Disordered" evidence="1">
    <location>
        <begin position="163"/>
        <end position="184"/>
    </location>
</feature>
<dbReference type="OrthoDB" id="1931904at2759"/>
<evidence type="ECO:0000313" key="6">
    <source>
        <dbReference type="Proteomes" id="UP000663760"/>
    </source>
</evidence>
<dbReference type="Pfam" id="PF05553">
    <property type="entry name" value="DUF761"/>
    <property type="match status" value="1"/>
</dbReference>
<evidence type="ECO:0000313" key="4">
    <source>
        <dbReference type="EMBL" id="CAA2626855.1"/>
    </source>
</evidence>
<sequence length="216" mass="24037">MLEDAVPSVWAAVNGWFTPSVLFVLLNIVIGTIAVTSKGIRGMHPHPRNDDDPLHQHISGPDQFHSSPSMLERLKSFRGFYRTQSGQIPFEAAVVEASLRGSEADKSLENLDDAYEAAVATSSTKEHPVSRSQSESTPTVRKMAAKLMKSVSAMSAFQLEEKVVPQRPATPKPSHPPEDEEVDAKADDFINRFRQQLNLQRLESIIRYRDMLGRGK</sequence>
<dbReference type="Proteomes" id="UP000663760">
    <property type="component" value="Chromosome 9"/>
</dbReference>
<keyword evidence="2" id="KW-0472">Membrane</keyword>
<feature type="transmembrane region" description="Helical" evidence="2">
    <location>
        <begin position="16"/>
        <end position="35"/>
    </location>
</feature>
<proteinExistence type="predicted"/>
<feature type="region of interest" description="Disordered" evidence="1">
    <location>
        <begin position="39"/>
        <end position="67"/>
    </location>
</feature>
<dbReference type="InterPro" id="IPR008480">
    <property type="entry name" value="DUF761_pln"/>
</dbReference>
<dbReference type="AlphaFoldDB" id="A0A7I8J9M4"/>
<dbReference type="PANTHER" id="PTHR33098:SF53">
    <property type="entry name" value="OS05G0540900 PROTEIN"/>
    <property type="match status" value="1"/>
</dbReference>
<name>A0A7I8J9M4_SPIIN</name>
<evidence type="ECO:0000256" key="1">
    <source>
        <dbReference type="SAM" id="MobiDB-lite"/>
    </source>
</evidence>
<reference evidence="4" key="1">
    <citation type="submission" date="2019-12" db="EMBL/GenBank/DDBJ databases">
        <authorList>
            <person name="Scholz U."/>
            <person name="Mascher M."/>
            <person name="Fiebig A."/>
        </authorList>
    </citation>
    <scope>NUCLEOTIDE SEQUENCE</scope>
</reference>
<feature type="domain" description="DUF4408" evidence="3">
    <location>
        <begin position="7"/>
        <end position="38"/>
    </location>
</feature>
<feature type="compositionally biased region" description="Polar residues" evidence="1">
    <location>
        <begin position="130"/>
        <end position="139"/>
    </location>
</feature>
<dbReference type="InterPro" id="IPR025520">
    <property type="entry name" value="DUF4408"/>
</dbReference>
<evidence type="ECO:0000313" key="5">
    <source>
        <dbReference type="EMBL" id="CAA7402920.1"/>
    </source>
</evidence>
<dbReference type="PANTHER" id="PTHR33098">
    <property type="entry name" value="COTTON FIBER (DUF761)"/>
    <property type="match status" value="1"/>
</dbReference>
<dbReference type="EMBL" id="LR743596">
    <property type="protein sequence ID" value="CAA2626855.1"/>
    <property type="molecule type" value="Genomic_DNA"/>
</dbReference>